<evidence type="ECO:0000313" key="2">
    <source>
        <dbReference type="WBParaSite" id="RSKR_0001157100.1"/>
    </source>
</evidence>
<accession>A0AC35UH47</accession>
<protein>
    <submittedName>
        <fullName evidence="2">MRP-S28 domain-containing protein</fullName>
    </submittedName>
</protein>
<proteinExistence type="predicted"/>
<dbReference type="Proteomes" id="UP000095286">
    <property type="component" value="Unplaced"/>
</dbReference>
<organism evidence="1 2">
    <name type="scientific">Rhabditophanes sp. KR3021</name>
    <dbReference type="NCBI Taxonomy" id="114890"/>
    <lineage>
        <taxon>Eukaryota</taxon>
        <taxon>Metazoa</taxon>
        <taxon>Ecdysozoa</taxon>
        <taxon>Nematoda</taxon>
        <taxon>Chromadorea</taxon>
        <taxon>Rhabditida</taxon>
        <taxon>Tylenchina</taxon>
        <taxon>Panagrolaimomorpha</taxon>
        <taxon>Strongyloidoidea</taxon>
        <taxon>Alloionematidae</taxon>
        <taxon>Rhabditophanes</taxon>
    </lineage>
</organism>
<sequence length="366" mass="42478">MLKLQANNCVRTYSSIAKTLQKPIASRFDNNKSQQSAIVSTDEKGEEFRECFVKPKRKLNAQINLERMTGRAKQFRYPRFDIHDRLALRTPRSEEMTPSQDWPSVWPAAHSFIASVVPLPMRMGTRPDPSKRPPFKKVGNLELVKIPNFLHLTPEAIKRHCDAIKVFCTPFPKELIGKSELAEEVLPLKIQYSDYVHQGPSLRDSRAKKITYSLKVGALNLSKVGKEKLLRLVGDKYDERSDILTITTDRCFTRRQNTEYASYLLTVLLNESEKLEAWEKLKQSEDSMTVQFEDSKSKKNLEEMIECISKLNDDKTNWLKDINTLSEDEKFKTYQNQWSIYRNAPETQESIREYGENVKKLLGLHR</sequence>
<dbReference type="WBParaSite" id="RSKR_0001157100.1">
    <property type="protein sequence ID" value="RSKR_0001157100.1"/>
    <property type="gene ID" value="RSKR_0001157100"/>
</dbReference>
<name>A0AC35UH47_9BILA</name>
<evidence type="ECO:0000313" key="1">
    <source>
        <dbReference type="Proteomes" id="UP000095286"/>
    </source>
</evidence>
<reference evidence="2" key="1">
    <citation type="submission" date="2016-11" db="UniProtKB">
        <authorList>
            <consortium name="WormBaseParasite"/>
        </authorList>
    </citation>
    <scope>IDENTIFICATION</scope>
    <source>
        <strain evidence="2">KR3021</strain>
    </source>
</reference>